<organism evidence="2 3">
    <name type="scientific">Microscilla marina ATCC 23134</name>
    <dbReference type="NCBI Taxonomy" id="313606"/>
    <lineage>
        <taxon>Bacteria</taxon>
        <taxon>Pseudomonadati</taxon>
        <taxon>Bacteroidota</taxon>
        <taxon>Cytophagia</taxon>
        <taxon>Cytophagales</taxon>
        <taxon>Microscillaceae</taxon>
        <taxon>Microscilla</taxon>
    </lineage>
</organism>
<reference evidence="2 3" key="1">
    <citation type="submission" date="2007-01" db="EMBL/GenBank/DDBJ databases">
        <authorList>
            <person name="Haygood M."/>
            <person name="Podell S."/>
            <person name="Anderson C."/>
            <person name="Hopkinson B."/>
            <person name="Roe K."/>
            <person name="Barbeau K."/>
            <person name="Gaasterland T."/>
            <person name="Ferriera S."/>
            <person name="Johnson J."/>
            <person name="Kravitz S."/>
            <person name="Beeson K."/>
            <person name="Sutton G."/>
            <person name="Rogers Y.-H."/>
            <person name="Friedman R."/>
            <person name="Frazier M."/>
            <person name="Venter J.C."/>
        </authorList>
    </citation>
    <scope>NUCLEOTIDE SEQUENCE [LARGE SCALE GENOMIC DNA]</scope>
    <source>
        <strain evidence="2 3">ATCC 23134</strain>
    </source>
</reference>
<sequence>MIFRQYLVYISILFWSITKVFIYSFVKSREFANKTKN</sequence>
<feature type="transmembrane region" description="Helical" evidence="1">
    <location>
        <begin position="6"/>
        <end position="26"/>
    </location>
</feature>
<dbReference type="Proteomes" id="UP000004095">
    <property type="component" value="Unassembled WGS sequence"/>
</dbReference>
<keyword evidence="1" id="KW-0812">Transmembrane</keyword>
<name>A1ZQX4_MICM2</name>
<keyword evidence="3" id="KW-1185">Reference proteome</keyword>
<comment type="caution">
    <text evidence="2">The sequence shown here is derived from an EMBL/GenBank/DDBJ whole genome shotgun (WGS) entry which is preliminary data.</text>
</comment>
<keyword evidence="1" id="KW-0472">Membrane</keyword>
<gene>
    <name evidence="2" type="ORF">M23134_06589</name>
</gene>
<accession>A1ZQX4</accession>
<protein>
    <submittedName>
        <fullName evidence="2">Uncharacterized protein</fullName>
    </submittedName>
</protein>
<evidence type="ECO:0000256" key="1">
    <source>
        <dbReference type="SAM" id="Phobius"/>
    </source>
</evidence>
<evidence type="ECO:0000313" key="3">
    <source>
        <dbReference type="Proteomes" id="UP000004095"/>
    </source>
</evidence>
<keyword evidence="1" id="KW-1133">Transmembrane helix</keyword>
<evidence type="ECO:0000313" key="2">
    <source>
        <dbReference type="EMBL" id="EAY27279.1"/>
    </source>
</evidence>
<dbReference type="EMBL" id="AAWS01000025">
    <property type="protein sequence ID" value="EAY27279.1"/>
    <property type="molecule type" value="Genomic_DNA"/>
</dbReference>
<dbReference type="AlphaFoldDB" id="A1ZQX4"/>
<proteinExistence type="predicted"/>